<keyword evidence="1" id="KW-0812">Transmembrane</keyword>
<evidence type="ECO:0000256" key="1">
    <source>
        <dbReference type="SAM" id="Phobius"/>
    </source>
</evidence>
<accession>A0A1C0YBS1</accession>
<keyword evidence="3" id="KW-1185">Reference proteome</keyword>
<keyword evidence="1" id="KW-0472">Membrane</keyword>
<gene>
    <name evidence="2" type="ORF">A6M13_03420</name>
</gene>
<feature type="transmembrane region" description="Helical" evidence="1">
    <location>
        <begin position="9"/>
        <end position="26"/>
    </location>
</feature>
<proteinExistence type="predicted"/>
<comment type="caution">
    <text evidence="2">The sequence shown here is derived from an EMBL/GenBank/DDBJ whole genome shotgun (WGS) entry which is preliminary data.</text>
</comment>
<organism evidence="2 3">
    <name type="scientific">Caryophanon tenue</name>
    <dbReference type="NCBI Taxonomy" id="33978"/>
    <lineage>
        <taxon>Bacteria</taxon>
        <taxon>Bacillati</taxon>
        <taxon>Bacillota</taxon>
        <taxon>Bacilli</taxon>
        <taxon>Bacillales</taxon>
        <taxon>Caryophanaceae</taxon>
        <taxon>Caryophanon</taxon>
    </lineage>
</organism>
<protein>
    <submittedName>
        <fullName evidence="2">Uncharacterized protein</fullName>
    </submittedName>
</protein>
<name>A0A1C0YBS1_9BACL</name>
<feature type="transmembrane region" description="Helical" evidence="1">
    <location>
        <begin position="38"/>
        <end position="56"/>
    </location>
</feature>
<sequence>MIKKYRKYLAYPCIFFILITIGELYYEHKIQWEKNLFIFIGSIIVIYLFAFLYEWAKKPYSYKKE</sequence>
<dbReference type="EMBL" id="MASJ01000023">
    <property type="protein sequence ID" value="OCS84637.1"/>
    <property type="molecule type" value="Genomic_DNA"/>
</dbReference>
<evidence type="ECO:0000313" key="3">
    <source>
        <dbReference type="Proteomes" id="UP000093199"/>
    </source>
</evidence>
<dbReference type="AlphaFoldDB" id="A0A1C0YBS1"/>
<keyword evidence="1" id="KW-1133">Transmembrane helix</keyword>
<evidence type="ECO:0000313" key="2">
    <source>
        <dbReference type="EMBL" id="OCS84637.1"/>
    </source>
</evidence>
<dbReference type="Proteomes" id="UP000093199">
    <property type="component" value="Unassembled WGS sequence"/>
</dbReference>
<reference evidence="2 3" key="1">
    <citation type="submission" date="2016-07" db="EMBL/GenBank/DDBJ databases">
        <title>Caryophanon tenue genome sequencing.</title>
        <authorList>
            <person name="Verma A."/>
            <person name="Pal Y."/>
            <person name="Krishnamurthi S."/>
        </authorList>
    </citation>
    <scope>NUCLEOTIDE SEQUENCE [LARGE SCALE GENOMIC DNA]</scope>
    <source>
        <strain evidence="2 3">DSM 14152</strain>
    </source>
</reference>